<accession>G8U157</accession>
<proteinExistence type="predicted"/>
<dbReference type="HOGENOM" id="CLU_2720800_0_0_9"/>
<evidence type="ECO:0000313" key="2">
    <source>
        <dbReference type="Proteomes" id="UP000005439"/>
    </source>
</evidence>
<organism evidence="1 2">
    <name type="scientific">Sulfobacillus acidophilus (strain ATCC 700253 / DSM 10332 / NAL)</name>
    <dbReference type="NCBI Taxonomy" id="679936"/>
    <lineage>
        <taxon>Bacteria</taxon>
        <taxon>Bacillati</taxon>
        <taxon>Bacillota</taxon>
        <taxon>Clostridia</taxon>
        <taxon>Eubacteriales</taxon>
        <taxon>Clostridiales Family XVII. Incertae Sedis</taxon>
        <taxon>Sulfobacillus</taxon>
    </lineage>
</organism>
<reference evidence="2" key="1">
    <citation type="submission" date="2011-12" db="EMBL/GenBank/DDBJ databases">
        <title>The complete genome of chromosome of Sulfobacillus acidophilus DSM 10332.</title>
        <authorList>
            <person name="Lucas S."/>
            <person name="Han J."/>
            <person name="Lapidus A."/>
            <person name="Bruce D."/>
            <person name="Goodwin L."/>
            <person name="Pitluck S."/>
            <person name="Peters L."/>
            <person name="Kyrpides N."/>
            <person name="Mavromatis K."/>
            <person name="Ivanova N."/>
            <person name="Mikhailova N."/>
            <person name="Chertkov O."/>
            <person name="Saunders E."/>
            <person name="Detter J.C."/>
            <person name="Tapia R."/>
            <person name="Han C."/>
            <person name="Land M."/>
            <person name="Hauser L."/>
            <person name="Markowitz V."/>
            <person name="Cheng J.-F."/>
            <person name="Hugenholtz P."/>
            <person name="Woyke T."/>
            <person name="Wu D."/>
            <person name="Pukall R."/>
            <person name="Gehrich-Schroeter G."/>
            <person name="Schneider S."/>
            <person name="Klenk H.-P."/>
            <person name="Eisen J.A."/>
        </authorList>
    </citation>
    <scope>NUCLEOTIDE SEQUENCE [LARGE SCALE GENOMIC DNA]</scope>
    <source>
        <strain evidence="2">ATCC 700253 / DSM 10332 / NAL</strain>
    </source>
</reference>
<dbReference type="STRING" id="679936.Sulac_0787"/>
<keyword evidence="2" id="KW-1185">Reference proteome</keyword>
<protein>
    <submittedName>
        <fullName evidence="1">Uncharacterized protein</fullName>
    </submittedName>
</protein>
<gene>
    <name evidence="1" type="ordered locus">Sulac_0787</name>
</gene>
<reference evidence="1 2" key="2">
    <citation type="journal article" date="2012" name="Stand. Genomic Sci.">
        <title>Complete genome sequence of the moderately thermophilic mineral-sulfide-oxidizing firmicute Sulfobacillus acidophilus type strain (NAL(T)).</title>
        <authorList>
            <person name="Anderson I."/>
            <person name="Chertkov O."/>
            <person name="Chen A."/>
            <person name="Saunders E."/>
            <person name="Lapidus A."/>
            <person name="Nolan M."/>
            <person name="Lucas S."/>
            <person name="Hammon N."/>
            <person name="Deshpande S."/>
            <person name="Cheng J.F."/>
            <person name="Han C."/>
            <person name="Tapia R."/>
            <person name="Goodwin L.A."/>
            <person name="Pitluck S."/>
            <person name="Liolios K."/>
            <person name="Pagani I."/>
            <person name="Ivanova N."/>
            <person name="Mikhailova N."/>
            <person name="Pati A."/>
            <person name="Palaniappan K."/>
            <person name="Land M."/>
            <person name="Pan C."/>
            <person name="Rohde M."/>
            <person name="Pukall R."/>
            <person name="Goker M."/>
            <person name="Detter J.C."/>
            <person name="Woyke T."/>
            <person name="Bristow J."/>
            <person name="Eisen J.A."/>
            <person name="Markowitz V."/>
            <person name="Hugenholtz P."/>
            <person name="Kyrpides N.C."/>
            <person name="Klenk H.P."/>
            <person name="Mavromatis K."/>
        </authorList>
    </citation>
    <scope>NUCLEOTIDE SEQUENCE [LARGE SCALE GENOMIC DNA]</scope>
    <source>
        <strain evidence="2">ATCC 700253 / DSM 10332 / NAL</strain>
    </source>
</reference>
<dbReference type="Proteomes" id="UP000005439">
    <property type="component" value="Chromosome"/>
</dbReference>
<evidence type="ECO:0000313" key="1">
    <source>
        <dbReference type="EMBL" id="AEW04290.1"/>
    </source>
</evidence>
<sequence length="72" mass="8490">MWRGALWMKKGLDQKRIRHLVMEESLMLLTKMRRGLRQRNGCRWRCSRTLSAACGAVQGLVVHPKRWLNRSA</sequence>
<dbReference type="EMBL" id="CP003179">
    <property type="protein sequence ID" value="AEW04290.1"/>
    <property type="molecule type" value="Genomic_DNA"/>
</dbReference>
<dbReference type="PATRIC" id="fig|679936.5.peg.837"/>
<name>G8U157_SULAD</name>
<dbReference type="AlphaFoldDB" id="G8U157"/>
<dbReference type="KEGG" id="sap:Sulac_0787"/>